<reference evidence="3" key="1">
    <citation type="submission" date="2018-05" db="EMBL/GenBank/DDBJ databases">
        <authorList>
            <person name="Lanie J.A."/>
            <person name="Ng W.-L."/>
            <person name="Kazmierczak K.M."/>
            <person name="Andrzejewski T.M."/>
            <person name="Davidsen T.M."/>
            <person name="Wayne K.J."/>
            <person name="Tettelin H."/>
            <person name="Glass J.I."/>
            <person name="Rusch D."/>
            <person name="Podicherti R."/>
            <person name="Tsui H.-C.T."/>
            <person name="Winkler M.E."/>
        </authorList>
    </citation>
    <scope>NUCLEOTIDE SEQUENCE</scope>
</reference>
<dbReference type="Gene3D" id="2.30.33.40">
    <property type="entry name" value="GroES chaperonin"/>
    <property type="match status" value="1"/>
</dbReference>
<dbReference type="NCBIfam" id="NF001533">
    <property type="entry name" value="PRK00364.2-4"/>
    <property type="match status" value="1"/>
</dbReference>
<dbReference type="GO" id="GO:0046872">
    <property type="term" value="F:metal ion binding"/>
    <property type="evidence" value="ECO:0007669"/>
    <property type="project" value="TreeGrafter"/>
</dbReference>
<dbReference type="NCBIfam" id="NF001527">
    <property type="entry name" value="PRK00364.1-2"/>
    <property type="match status" value="1"/>
</dbReference>
<dbReference type="NCBIfam" id="NF001531">
    <property type="entry name" value="PRK00364.2-2"/>
    <property type="match status" value="1"/>
</dbReference>
<dbReference type="PANTHER" id="PTHR10772">
    <property type="entry name" value="10 KDA HEAT SHOCK PROTEIN"/>
    <property type="match status" value="1"/>
</dbReference>
<evidence type="ECO:0000256" key="1">
    <source>
        <dbReference type="ARBA" id="ARBA00006975"/>
    </source>
</evidence>
<dbReference type="GO" id="GO:0051082">
    <property type="term" value="F:unfolded protein binding"/>
    <property type="evidence" value="ECO:0007669"/>
    <property type="project" value="TreeGrafter"/>
</dbReference>
<dbReference type="HAMAP" id="MF_00580">
    <property type="entry name" value="CH10"/>
    <property type="match status" value="1"/>
</dbReference>
<dbReference type="Pfam" id="PF00166">
    <property type="entry name" value="Cpn10"/>
    <property type="match status" value="1"/>
</dbReference>
<gene>
    <name evidence="3" type="ORF">METZ01_LOCUS135584</name>
</gene>
<dbReference type="SUPFAM" id="SSF50129">
    <property type="entry name" value="GroES-like"/>
    <property type="match status" value="1"/>
</dbReference>
<evidence type="ECO:0008006" key="4">
    <source>
        <dbReference type="Google" id="ProtNLM"/>
    </source>
</evidence>
<dbReference type="CDD" id="cd00320">
    <property type="entry name" value="cpn10"/>
    <property type="match status" value="1"/>
</dbReference>
<dbReference type="FunFam" id="2.30.33.40:FF:000001">
    <property type="entry name" value="10 kDa chaperonin"/>
    <property type="match status" value="1"/>
</dbReference>
<dbReference type="GO" id="GO:0044183">
    <property type="term" value="F:protein folding chaperone"/>
    <property type="evidence" value="ECO:0007669"/>
    <property type="project" value="InterPro"/>
</dbReference>
<dbReference type="GO" id="GO:0005524">
    <property type="term" value="F:ATP binding"/>
    <property type="evidence" value="ECO:0007669"/>
    <property type="project" value="InterPro"/>
</dbReference>
<dbReference type="InterPro" id="IPR037124">
    <property type="entry name" value="Chaperonin_GroES_sf"/>
</dbReference>
<dbReference type="EMBL" id="UINC01019528">
    <property type="protein sequence ID" value="SVA82730.1"/>
    <property type="molecule type" value="Genomic_DNA"/>
</dbReference>
<dbReference type="PROSITE" id="PS00681">
    <property type="entry name" value="CHAPERONINS_CPN10"/>
    <property type="match status" value="1"/>
</dbReference>
<name>A0A381Z0K2_9ZZZZ</name>
<evidence type="ECO:0000256" key="2">
    <source>
        <dbReference type="ARBA" id="ARBA00023186"/>
    </source>
</evidence>
<comment type="similarity">
    <text evidence="1">Belongs to the GroES chaperonin family.</text>
</comment>
<keyword evidence="2" id="KW-0143">Chaperone</keyword>
<organism evidence="3">
    <name type="scientific">marine metagenome</name>
    <dbReference type="NCBI Taxonomy" id="408172"/>
    <lineage>
        <taxon>unclassified sequences</taxon>
        <taxon>metagenomes</taxon>
        <taxon>ecological metagenomes</taxon>
    </lineage>
</organism>
<dbReference type="SMART" id="SM00883">
    <property type="entry name" value="Cpn10"/>
    <property type="match status" value="1"/>
</dbReference>
<dbReference type="InterPro" id="IPR018369">
    <property type="entry name" value="Chaprnonin_Cpn10_CS"/>
</dbReference>
<dbReference type="PANTHER" id="PTHR10772:SF58">
    <property type="entry name" value="CO-CHAPERONIN GROES"/>
    <property type="match status" value="1"/>
</dbReference>
<dbReference type="InterPro" id="IPR020818">
    <property type="entry name" value="Chaperonin_GroES"/>
</dbReference>
<dbReference type="AlphaFoldDB" id="A0A381Z0K2"/>
<sequence length="97" mass="10020">MKFVPLGDRVLVKRTDEEETSEGGIVLPGSAAEKPSQGEVLAVGPGKTLDDGKVQAVAVKAGDVVVFGQYAGSNTVKVDGEELVVLNENDILGILGK</sequence>
<proteinExistence type="inferred from homology"/>
<dbReference type="GO" id="GO:0051087">
    <property type="term" value="F:protein-folding chaperone binding"/>
    <property type="evidence" value="ECO:0007669"/>
    <property type="project" value="TreeGrafter"/>
</dbReference>
<protein>
    <recommendedName>
        <fullName evidence="4">10 kDa chaperonin</fullName>
    </recommendedName>
</protein>
<dbReference type="PRINTS" id="PR00297">
    <property type="entry name" value="CHAPERONIN10"/>
</dbReference>
<evidence type="ECO:0000313" key="3">
    <source>
        <dbReference type="EMBL" id="SVA82730.1"/>
    </source>
</evidence>
<accession>A0A381Z0K2</accession>
<dbReference type="InterPro" id="IPR011032">
    <property type="entry name" value="GroES-like_sf"/>
</dbReference>